<dbReference type="InterPro" id="IPR013783">
    <property type="entry name" value="Ig-like_fold"/>
</dbReference>
<feature type="domain" description="Ig-like" evidence="2">
    <location>
        <begin position="127"/>
        <end position="192"/>
    </location>
</feature>
<keyword evidence="4" id="KW-1185">Reference proteome</keyword>
<evidence type="ECO:0000259" key="2">
    <source>
        <dbReference type="PROSITE" id="PS50835"/>
    </source>
</evidence>
<keyword evidence="1" id="KW-0472">Membrane</keyword>
<protein>
    <submittedName>
        <fullName evidence="3">Uncharacterized LOC109512149</fullName>
    </submittedName>
</protein>
<reference evidence="3" key="2">
    <citation type="submission" date="2025-09" db="UniProtKB">
        <authorList>
            <consortium name="Ensembl"/>
        </authorList>
    </citation>
    <scope>IDENTIFICATION</scope>
</reference>
<organism evidence="3 4">
    <name type="scientific">Hippocampus comes</name>
    <name type="common">Tiger tail seahorse</name>
    <dbReference type="NCBI Taxonomy" id="109280"/>
    <lineage>
        <taxon>Eukaryota</taxon>
        <taxon>Metazoa</taxon>
        <taxon>Chordata</taxon>
        <taxon>Craniata</taxon>
        <taxon>Vertebrata</taxon>
        <taxon>Euteleostomi</taxon>
        <taxon>Actinopterygii</taxon>
        <taxon>Neopterygii</taxon>
        <taxon>Teleostei</taxon>
        <taxon>Neoteleostei</taxon>
        <taxon>Acanthomorphata</taxon>
        <taxon>Syngnathiaria</taxon>
        <taxon>Syngnathiformes</taxon>
        <taxon>Syngnathoidei</taxon>
        <taxon>Syngnathidae</taxon>
        <taxon>Hippocampus</taxon>
    </lineage>
</organism>
<dbReference type="GeneTree" id="ENSGT00960000186737"/>
<dbReference type="InterPro" id="IPR036179">
    <property type="entry name" value="Ig-like_dom_sf"/>
</dbReference>
<dbReference type="Ensembl" id="ENSHCOT00000000579.1">
    <property type="protein sequence ID" value="ENSHCOP00000022634.1"/>
    <property type="gene ID" value="ENSHCOG00000010501.1"/>
</dbReference>
<evidence type="ECO:0000313" key="4">
    <source>
        <dbReference type="Proteomes" id="UP000264820"/>
    </source>
</evidence>
<sequence length="334" mass="37010">TTHFLLERVRYSSPTMCAVRSSTLTLLCSFTGVRPVVRVVWCVNHLICHGTTPSVYDSKLLNNNWRYLYLGDLERNCTLQINNIQKQDSATFRFRMEATERVGHFTGVKGVRVTVVGRTVISAPGHVREGAKFTLSCTSRCSFHNLNVQWYRDGRALTESGPALQLTAEQSANYTCVLADRADTMSLPFRLTVERHPVVPLAISLGLLMVLLLVVALTVFLVKRCVPAVDVSMVTGEHVYSNTMPGGERGGPDGQEMDQRADEVNYAAVQFKPKAINRYLSHTHTLQPHNCVAIEALLSFEAGGHARRRSLLVCSTPVPVIAEQTGNDVPSRQK</sequence>
<dbReference type="Proteomes" id="UP000264820">
    <property type="component" value="Unplaced"/>
</dbReference>
<dbReference type="SUPFAM" id="SSF48726">
    <property type="entry name" value="Immunoglobulin"/>
    <property type="match status" value="2"/>
</dbReference>
<dbReference type="Pfam" id="PF13895">
    <property type="entry name" value="Ig_2"/>
    <property type="match status" value="1"/>
</dbReference>
<dbReference type="AlphaFoldDB" id="A0A3Q2YWW4"/>
<dbReference type="InterPro" id="IPR007110">
    <property type="entry name" value="Ig-like_dom"/>
</dbReference>
<accession>A0A3Q2YWW4</accession>
<reference evidence="3" key="1">
    <citation type="submission" date="2025-08" db="UniProtKB">
        <authorList>
            <consortium name="Ensembl"/>
        </authorList>
    </citation>
    <scope>IDENTIFICATION</scope>
</reference>
<evidence type="ECO:0000256" key="1">
    <source>
        <dbReference type="SAM" id="Phobius"/>
    </source>
</evidence>
<dbReference type="SMART" id="SM00409">
    <property type="entry name" value="IG"/>
    <property type="match status" value="2"/>
</dbReference>
<feature type="transmembrane region" description="Helical" evidence="1">
    <location>
        <begin position="198"/>
        <end position="222"/>
    </location>
</feature>
<keyword evidence="1" id="KW-1133">Transmembrane helix</keyword>
<dbReference type="PANTHER" id="PTHR46013:SF4">
    <property type="entry name" value="B-CELL RECEPTOR CD22-RELATED"/>
    <property type="match status" value="1"/>
</dbReference>
<proteinExistence type="predicted"/>
<dbReference type="PANTHER" id="PTHR46013">
    <property type="entry name" value="VASCULAR CELL ADHESION MOLECULE 1"/>
    <property type="match status" value="1"/>
</dbReference>
<dbReference type="Gene3D" id="2.60.40.10">
    <property type="entry name" value="Immunoglobulins"/>
    <property type="match status" value="2"/>
</dbReference>
<dbReference type="OMA" id="QIVRVVW"/>
<dbReference type="InterPro" id="IPR003599">
    <property type="entry name" value="Ig_sub"/>
</dbReference>
<name>A0A3Q2YWW4_HIPCM</name>
<keyword evidence="1" id="KW-0812">Transmembrane</keyword>
<dbReference type="PROSITE" id="PS50835">
    <property type="entry name" value="IG_LIKE"/>
    <property type="match status" value="1"/>
</dbReference>
<evidence type="ECO:0000313" key="3">
    <source>
        <dbReference type="Ensembl" id="ENSHCOP00000022634.1"/>
    </source>
</evidence>